<dbReference type="STRING" id="1314781.A0A166MNZ4"/>
<sequence length="303" mass="34002">MSRIVRDPTGDIAPPDEVIEAALPSTMTAADKTAAVTAARERWETLHAADVAAWVAQQDADAEARRQEAAAAETERQRLEEERAAELRKAEEDAKAAAEAKRAKFDIDATAEAPPTIELQAPEAARETTRNGKYVPWFYFTEEICRGAINDYQLEDDLQLIASSDGSVVFRPAKKLPKTPVIPDDKLTFEQWHSGIGIYLRTIKDVGWPDEVCEQMNLFYYKLPFHPMRYEDTRALIIYHAIIRADWHRAFVDNKTGFNIAIISEVRMASARSKSQSMTFDASVARMEAATVSVLSFCVLYAR</sequence>
<accession>A0A166MNZ4</accession>
<keyword evidence="3" id="KW-1185">Reference proteome</keyword>
<name>A0A166MNZ4_EXIGL</name>
<protein>
    <submittedName>
        <fullName evidence="2">Uncharacterized protein</fullName>
    </submittedName>
</protein>
<proteinExistence type="predicted"/>
<reference evidence="2 3" key="1">
    <citation type="journal article" date="2016" name="Mol. Biol. Evol.">
        <title>Comparative Genomics of Early-Diverging Mushroom-Forming Fungi Provides Insights into the Origins of Lignocellulose Decay Capabilities.</title>
        <authorList>
            <person name="Nagy L.G."/>
            <person name="Riley R."/>
            <person name="Tritt A."/>
            <person name="Adam C."/>
            <person name="Daum C."/>
            <person name="Floudas D."/>
            <person name="Sun H."/>
            <person name="Yadav J.S."/>
            <person name="Pangilinan J."/>
            <person name="Larsson K.H."/>
            <person name="Matsuura K."/>
            <person name="Barry K."/>
            <person name="Labutti K."/>
            <person name="Kuo R."/>
            <person name="Ohm R.A."/>
            <person name="Bhattacharya S.S."/>
            <person name="Shirouzu T."/>
            <person name="Yoshinaga Y."/>
            <person name="Martin F.M."/>
            <person name="Grigoriev I.V."/>
            <person name="Hibbett D.S."/>
        </authorList>
    </citation>
    <scope>NUCLEOTIDE SEQUENCE [LARGE SCALE GENOMIC DNA]</scope>
    <source>
        <strain evidence="2 3">HHB12029</strain>
    </source>
</reference>
<evidence type="ECO:0000313" key="3">
    <source>
        <dbReference type="Proteomes" id="UP000077266"/>
    </source>
</evidence>
<keyword evidence="1" id="KW-0175">Coiled coil</keyword>
<dbReference type="InParanoid" id="A0A166MNZ4"/>
<organism evidence="2 3">
    <name type="scientific">Exidia glandulosa HHB12029</name>
    <dbReference type="NCBI Taxonomy" id="1314781"/>
    <lineage>
        <taxon>Eukaryota</taxon>
        <taxon>Fungi</taxon>
        <taxon>Dikarya</taxon>
        <taxon>Basidiomycota</taxon>
        <taxon>Agaricomycotina</taxon>
        <taxon>Agaricomycetes</taxon>
        <taxon>Auriculariales</taxon>
        <taxon>Exidiaceae</taxon>
        <taxon>Exidia</taxon>
    </lineage>
</organism>
<dbReference type="Proteomes" id="UP000077266">
    <property type="component" value="Unassembled WGS sequence"/>
</dbReference>
<evidence type="ECO:0000256" key="1">
    <source>
        <dbReference type="SAM" id="Coils"/>
    </source>
</evidence>
<evidence type="ECO:0000313" key="2">
    <source>
        <dbReference type="EMBL" id="KZV78241.1"/>
    </source>
</evidence>
<gene>
    <name evidence="2" type="ORF">EXIGLDRAFT_784116</name>
</gene>
<dbReference type="OrthoDB" id="2688210at2759"/>
<dbReference type="AlphaFoldDB" id="A0A166MNZ4"/>
<dbReference type="EMBL" id="KV427019">
    <property type="protein sequence ID" value="KZV78241.1"/>
    <property type="molecule type" value="Genomic_DNA"/>
</dbReference>
<feature type="coiled-coil region" evidence="1">
    <location>
        <begin position="57"/>
        <end position="104"/>
    </location>
</feature>